<reference evidence="3" key="2">
    <citation type="submission" date="2021-04" db="EMBL/GenBank/DDBJ databases">
        <authorList>
            <person name="Gilroy R."/>
        </authorList>
    </citation>
    <scope>NUCLEOTIDE SEQUENCE</scope>
    <source>
        <strain evidence="3">ChiHjej13B12-24818</strain>
    </source>
</reference>
<keyword evidence="1" id="KW-0812">Transmembrane</keyword>
<organism evidence="3 4">
    <name type="scientific">Candidatus Brachybacterium merdavium</name>
    <dbReference type="NCBI Taxonomy" id="2838513"/>
    <lineage>
        <taxon>Bacteria</taxon>
        <taxon>Bacillati</taxon>
        <taxon>Actinomycetota</taxon>
        <taxon>Actinomycetes</taxon>
        <taxon>Micrococcales</taxon>
        <taxon>Dermabacteraceae</taxon>
        <taxon>Brachybacterium</taxon>
    </lineage>
</organism>
<dbReference type="EMBL" id="DWZH01000010">
    <property type="protein sequence ID" value="HJB09186.1"/>
    <property type="molecule type" value="Genomic_DNA"/>
</dbReference>
<feature type="transmembrane region" description="Helical" evidence="1">
    <location>
        <begin position="66"/>
        <end position="84"/>
    </location>
</feature>
<feature type="transmembrane region" description="Helical" evidence="1">
    <location>
        <begin position="113"/>
        <end position="132"/>
    </location>
</feature>
<accession>A0A9D2RN62</accession>
<evidence type="ECO:0000259" key="2">
    <source>
        <dbReference type="Pfam" id="PF07853"/>
    </source>
</evidence>
<dbReference type="Proteomes" id="UP000823823">
    <property type="component" value="Unassembled WGS sequence"/>
</dbReference>
<dbReference type="AlphaFoldDB" id="A0A9D2RN62"/>
<sequence>MPRTASIRPARTYRTGAGARTARCLALLADAAIVVWTLVRFPSLPEVIPVHFDMSGTADRMGERGSLLWLTALMVALVISLAWLSTRPRLFNLPVELTPGNAQSVYREGERMMVCLLVALVVIHLGAAMQVMGAGAGLPLVGAGVAACFLVTPIALVRISRAADRSADASDAEGGTRLRS</sequence>
<dbReference type="InterPro" id="IPR012867">
    <property type="entry name" value="DUF1648"/>
</dbReference>
<comment type="caution">
    <text evidence="3">The sequence shown here is derived from an EMBL/GenBank/DDBJ whole genome shotgun (WGS) entry which is preliminary data.</text>
</comment>
<gene>
    <name evidence="3" type="ORF">H9786_01440</name>
</gene>
<keyword evidence="1" id="KW-1133">Transmembrane helix</keyword>
<keyword evidence="1" id="KW-0472">Membrane</keyword>
<evidence type="ECO:0000313" key="3">
    <source>
        <dbReference type="EMBL" id="HJB09186.1"/>
    </source>
</evidence>
<name>A0A9D2RN62_9MICO</name>
<protein>
    <submittedName>
        <fullName evidence="3">DUF1648 domain-containing protein</fullName>
    </submittedName>
</protein>
<reference evidence="3" key="1">
    <citation type="journal article" date="2021" name="PeerJ">
        <title>Extensive microbial diversity within the chicken gut microbiome revealed by metagenomics and culture.</title>
        <authorList>
            <person name="Gilroy R."/>
            <person name="Ravi A."/>
            <person name="Getino M."/>
            <person name="Pursley I."/>
            <person name="Horton D.L."/>
            <person name="Alikhan N.F."/>
            <person name="Baker D."/>
            <person name="Gharbi K."/>
            <person name="Hall N."/>
            <person name="Watson M."/>
            <person name="Adriaenssens E.M."/>
            <person name="Foster-Nyarko E."/>
            <person name="Jarju S."/>
            <person name="Secka A."/>
            <person name="Antonio M."/>
            <person name="Oren A."/>
            <person name="Chaudhuri R.R."/>
            <person name="La Ragione R."/>
            <person name="Hildebrand F."/>
            <person name="Pallen M.J."/>
        </authorList>
    </citation>
    <scope>NUCLEOTIDE SEQUENCE</scope>
    <source>
        <strain evidence="3">ChiHjej13B12-24818</strain>
    </source>
</reference>
<proteinExistence type="predicted"/>
<evidence type="ECO:0000313" key="4">
    <source>
        <dbReference type="Proteomes" id="UP000823823"/>
    </source>
</evidence>
<dbReference type="Pfam" id="PF07853">
    <property type="entry name" value="DUF1648"/>
    <property type="match status" value="1"/>
</dbReference>
<feature type="domain" description="DUF1648" evidence="2">
    <location>
        <begin position="32"/>
        <end position="75"/>
    </location>
</feature>
<evidence type="ECO:0000256" key="1">
    <source>
        <dbReference type="SAM" id="Phobius"/>
    </source>
</evidence>
<feature type="transmembrane region" description="Helical" evidence="1">
    <location>
        <begin position="21"/>
        <end position="39"/>
    </location>
</feature>
<feature type="transmembrane region" description="Helical" evidence="1">
    <location>
        <begin position="138"/>
        <end position="157"/>
    </location>
</feature>